<dbReference type="EMBL" id="LAZR01024919">
    <property type="protein sequence ID" value="KKL73570.1"/>
    <property type="molecule type" value="Genomic_DNA"/>
</dbReference>
<name>A0A0F9GVZ9_9ZZZZ</name>
<organism evidence="1">
    <name type="scientific">marine sediment metagenome</name>
    <dbReference type="NCBI Taxonomy" id="412755"/>
    <lineage>
        <taxon>unclassified sequences</taxon>
        <taxon>metagenomes</taxon>
        <taxon>ecological metagenomes</taxon>
    </lineage>
</organism>
<dbReference type="AlphaFoldDB" id="A0A0F9GVZ9"/>
<sequence>MVYERKCRVDECDNEAEWELVVKRIDSNFEDYRDEFCRDHHNKIQIKFD</sequence>
<accession>A0A0F9GVZ9</accession>
<reference evidence="1" key="1">
    <citation type="journal article" date="2015" name="Nature">
        <title>Complex archaea that bridge the gap between prokaryotes and eukaryotes.</title>
        <authorList>
            <person name="Spang A."/>
            <person name="Saw J.H."/>
            <person name="Jorgensen S.L."/>
            <person name="Zaremba-Niedzwiedzka K."/>
            <person name="Martijn J."/>
            <person name="Lind A.E."/>
            <person name="van Eijk R."/>
            <person name="Schleper C."/>
            <person name="Guy L."/>
            <person name="Ettema T.J."/>
        </authorList>
    </citation>
    <scope>NUCLEOTIDE SEQUENCE</scope>
</reference>
<comment type="caution">
    <text evidence="1">The sequence shown here is derived from an EMBL/GenBank/DDBJ whole genome shotgun (WGS) entry which is preliminary data.</text>
</comment>
<protein>
    <submittedName>
        <fullName evidence="1">Uncharacterized protein</fullName>
    </submittedName>
</protein>
<gene>
    <name evidence="1" type="ORF">LCGC14_2073590</name>
</gene>
<proteinExistence type="predicted"/>
<evidence type="ECO:0000313" key="1">
    <source>
        <dbReference type="EMBL" id="KKL73570.1"/>
    </source>
</evidence>